<name>A0A645CFA3_9ZZZZ</name>
<keyword evidence="1" id="KW-1133">Transmembrane helix</keyword>
<keyword evidence="1" id="KW-0812">Transmembrane</keyword>
<dbReference type="AlphaFoldDB" id="A0A645CFA3"/>
<evidence type="ECO:0000256" key="1">
    <source>
        <dbReference type="SAM" id="Phobius"/>
    </source>
</evidence>
<dbReference type="AntiFam" id="ANF00083">
    <property type="entry name" value="Shadow ORF (opposite leuS)"/>
</dbReference>
<accession>A0A645CFA3</accession>
<organism evidence="2">
    <name type="scientific">bioreactor metagenome</name>
    <dbReference type="NCBI Taxonomy" id="1076179"/>
    <lineage>
        <taxon>unclassified sequences</taxon>
        <taxon>metagenomes</taxon>
        <taxon>ecological metagenomes</taxon>
    </lineage>
</organism>
<gene>
    <name evidence="2" type="ORF">SDC9_122631</name>
</gene>
<dbReference type="EMBL" id="VSSQ01026758">
    <property type="protein sequence ID" value="MPM75637.1"/>
    <property type="molecule type" value="Genomic_DNA"/>
</dbReference>
<proteinExistence type="predicted"/>
<comment type="caution">
    <text evidence="2">The sequence shown here is derived from an EMBL/GenBank/DDBJ whole genome shotgun (WGS) entry which is preliminary data.</text>
</comment>
<protein>
    <submittedName>
        <fullName evidence="2">Uncharacterized protein</fullName>
    </submittedName>
</protein>
<sequence>MHAHLDGIVLSRKSECIPSHRMHDIVSLLQLISAPYVRDYISSPMSYMKAISRRIRKHVQTVVLFPLIPLFVSLKVDWILLPSFTPFFLDCLMVIRYV</sequence>
<reference evidence="2" key="1">
    <citation type="submission" date="2019-08" db="EMBL/GenBank/DDBJ databases">
        <authorList>
            <person name="Kucharzyk K."/>
            <person name="Murdoch R.W."/>
            <person name="Higgins S."/>
            <person name="Loffler F."/>
        </authorList>
    </citation>
    <scope>NUCLEOTIDE SEQUENCE</scope>
</reference>
<keyword evidence="1" id="KW-0472">Membrane</keyword>
<feature type="transmembrane region" description="Helical" evidence="1">
    <location>
        <begin position="55"/>
        <end position="72"/>
    </location>
</feature>
<evidence type="ECO:0000313" key="2">
    <source>
        <dbReference type="EMBL" id="MPM75637.1"/>
    </source>
</evidence>